<feature type="transmembrane region" description="Helical" evidence="6">
    <location>
        <begin position="149"/>
        <end position="170"/>
    </location>
</feature>
<dbReference type="Pfam" id="PF01943">
    <property type="entry name" value="Polysacc_synt"/>
    <property type="match status" value="1"/>
</dbReference>
<feature type="transmembrane region" description="Helical" evidence="6">
    <location>
        <begin position="114"/>
        <end position="137"/>
    </location>
</feature>
<feature type="transmembrane region" description="Helical" evidence="6">
    <location>
        <begin position="47"/>
        <end position="66"/>
    </location>
</feature>
<evidence type="ECO:0000256" key="6">
    <source>
        <dbReference type="SAM" id="Phobius"/>
    </source>
</evidence>
<comment type="caution">
    <text evidence="7">The sequence shown here is derived from an EMBL/GenBank/DDBJ whole genome shotgun (WGS) entry which is preliminary data.</text>
</comment>
<evidence type="ECO:0000313" key="8">
    <source>
        <dbReference type="Proteomes" id="UP000675431"/>
    </source>
</evidence>
<feature type="transmembrane region" description="Helical" evidence="6">
    <location>
        <begin position="176"/>
        <end position="193"/>
    </location>
</feature>
<proteinExistence type="predicted"/>
<keyword evidence="4 6" id="KW-1133">Transmembrane helix</keyword>
<feature type="transmembrane region" description="Helical" evidence="6">
    <location>
        <begin position="87"/>
        <end position="108"/>
    </location>
</feature>
<keyword evidence="2" id="KW-1003">Cell membrane</keyword>
<evidence type="ECO:0000256" key="4">
    <source>
        <dbReference type="ARBA" id="ARBA00022989"/>
    </source>
</evidence>
<evidence type="ECO:0000313" key="7">
    <source>
        <dbReference type="EMBL" id="MBR7552552.1"/>
    </source>
</evidence>
<dbReference type="Proteomes" id="UP000675431">
    <property type="component" value="Unassembled WGS sequence"/>
</dbReference>
<evidence type="ECO:0000256" key="1">
    <source>
        <dbReference type="ARBA" id="ARBA00004651"/>
    </source>
</evidence>
<protein>
    <submittedName>
        <fullName evidence="7">Oligosaccharide flippase family protein</fullName>
    </submittedName>
</protein>
<gene>
    <name evidence="7" type="ORF">KC820_00155</name>
</gene>
<dbReference type="InterPro" id="IPR002797">
    <property type="entry name" value="Polysacc_synth"/>
</dbReference>
<comment type="subcellular location">
    <subcellularLocation>
        <location evidence="1">Cell membrane</location>
        <topology evidence="1">Multi-pass membrane protein</topology>
    </subcellularLocation>
</comment>
<feature type="transmembrane region" description="Helical" evidence="6">
    <location>
        <begin position="361"/>
        <end position="378"/>
    </location>
</feature>
<keyword evidence="8" id="KW-1185">Reference proteome</keyword>
<feature type="transmembrane region" description="Helical" evidence="6">
    <location>
        <begin position="254"/>
        <end position="273"/>
    </location>
</feature>
<dbReference type="InterPro" id="IPR050833">
    <property type="entry name" value="Poly_Biosynth_Transport"/>
</dbReference>
<evidence type="ECO:0000256" key="2">
    <source>
        <dbReference type="ARBA" id="ARBA00022475"/>
    </source>
</evidence>
<dbReference type="PANTHER" id="PTHR30250">
    <property type="entry name" value="PST FAMILY PREDICTED COLANIC ACID TRANSPORTER"/>
    <property type="match status" value="1"/>
</dbReference>
<feature type="transmembrane region" description="Helical" evidence="6">
    <location>
        <begin position="12"/>
        <end position="35"/>
    </location>
</feature>
<feature type="transmembrane region" description="Helical" evidence="6">
    <location>
        <begin position="214"/>
        <end position="234"/>
    </location>
</feature>
<feature type="transmembrane region" description="Helical" evidence="6">
    <location>
        <begin position="294"/>
        <end position="316"/>
    </location>
</feature>
<accession>A0A941CRQ1</accession>
<keyword evidence="5 6" id="KW-0472">Membrane</keyword>
<reference evidence="7 8" key="1">
    <citation type="submission" date="2021-04" db="EMBL/GenBank/DDBJ databases">
        <title>Allobacillus sp. nov. SKP8-2 isolated from shrimp paste.</title>
        <authorList>
            <person name="Tanasupawat S."/>
            <person name="Yiamsombat S."/>
            <person name="Kanchanasin P."/>
            <person name="Kuncharoen N."/>
        </authorList>
    </citation>
    <scope>NUCLEOTIDE SEQUENCE [LARGE SCALE GENOMIC DNA]</scope>
    <source>
        <strain evidence="7 8">SKP8-2</strain>
    </source>
</reference>
<feature type="transmembrane region" description="Helical" evidence="6">
    <location>
        <begin position="384"/>
        <end position="405"/>
    </location>
</feature>
<dbReference type="EMBL" id="JAGSIE010000002">
    <property type="protein sequence ID" value="MBR7552552.1"/>
    <property type="molecule type" value="Genomic_DNA"/>
</dbReference>
<feature type="transmembrane region" description="Helical" evidence="6">
    <location>
        <begin position="328"/>
        <end position="349"/>
    </location>
</feature>
<keyword evidence="3 6" id="KW-0812">Transmembrane</keyword>
<name>A0A941CRQ1_9BACI</name>
<evidence type="ECO:0000256" key="3">
    <source>
        <dbReference type="ARBA" id="ARBA00022692"/>
    </source>
</evidence>
<sequence length="413" mass="47741">MGKLIHFFKKRLRFIIFSMLRILTMVLGLVTNIIIVRQLSIEDFGVFSVALMLVGLLTTFGFSWSSSSILYYGSKEKERFGSINKTFWARNIIIFVSLIITTMIFILFRNQINAYIGLDIWFLLLLWLYVSVVENYLNQYFLAVNKQIMSTMLSITAKIFYIILILFLQFDVTTLIIIHIVSHASVILYVLGVNRKDIGKFEFDKSWFKEVLNFSLWQLFGFSGLYLINFGDIAVIKYLMDDQNVGIYNGANQLFNAIVTFSFVISSYFASSVSTYFEKNDGSAIKQFFYKERFYITGASVVAHLIVILLSEPIIVTLYGERYIESVSVFNILMIGSLIRYMAVFYTLYYNTNRKHKVLQYVNIVRAIINVLLSFILVKWFGIIGAAVGTTLAILVTFLFSVYYCEKRIKAFL</sequence>
<evidence type="ECO:0000256" key="5">
    <source>
        <dbReference type="ARBA" id="ARBA00023136"/>
    </source>
</evidence>
<dbReference type="AlphaFoldDB" id="A0A941CRQ1"/>
<organism evidence="7 8">
    <name type="scientific">Allobacillus saliphilus</name>
    <dbReference type="NCBI Taxonomy" id="2912308"/>
    <lineage>
        <taxon>Bacteria</taxon>
        <taxon>Bacillati</taxon>
        <taxon>Bacillota</taxon>
        <taxon>Bacilli</taxon>
        <taxon>Bacillales</taxon>
        <taxon>Bacillaceae</taxon>
        <taxon>Allobacillus</taxon>
    </lineage>
</organism>
<dbReference type="PANTHER" id="PTHR30250:SF11">
    <property type="entry name" value="O-ANTIGEN TRANSPORTER-RELATED"/>
    <property type="match status" value="1"/>
</dbReference>
<dbReference type="GO" id="GO:0005886">
    <property type="term" value="C:plasma membrane"/>
    <property type="evidence" value="ECO:0007669"/>
    <property type="project" value="UniProtKB-SubCell"/>
</dbReference>